<dbReference type="GO" id="GO:0009401">
    <property type="term" value="P:phosphoenolpyruvate-dependent sugar phosphotransferase system"/>
    <property type="evidence" value="ECO:0007669"/>
    <property type="project" value="UniProtKB-KW"/>
</dbReference>
<dbReference type="GO" id="GO:0015572">
    <property type="term" value="F:N-acetylglucosamine transmembrane transporter activity"/>
    <property type="evidence" value="ECO:0007669"/>
    <property type="project" value="InterPro"/>
</dbReference>
<evidence type="ECO:0000256" key="6">
    <source>
        <dbReference type="ARBA" id="ARBA00022683"/>
    </source>
</evidence>
<feature type="transmembrane region" description="Helical" evidence="12">
    <location>
        <begin position="278"/>
        <end position="297"/>
    </location>
</feature>
<keyword evidence="8" id="KW-0418">Kinase</keyword>
<evidence type="ECO:0000256" key="5">
    <source>
        <dbReference type="ARBA" id="ARBA00022679"/>
    </source>
</evidence>
<dbReference type="GO" id="GO:0008982">
    <property type="term" value="F:protein-N(PI)-phosphohistidine-sugar phosphotransferase activity"/>
    <property type="evidence" value="ECO:0007669"/>
    <property type="project" value="InterPro"/>
</dbReference>
<gene>
    <name evidence="16" type="ORF">SAMN02746068_01150</name>
</gene>
<dbReference type="PROSITE" id="PS51093">
    <property type="entry name" value="PTS_EIIA_TYPE_1"/>
    <property type="match status" value="1"/>
</dbReference>
<keyword evidence="3" id="KW-1003">Cell membrane</keyword>
<dbReference type="Pfam" id="PF00358">
    <property type="entry name" value="PTS_EIIA_1"/>
    <property type="match status" value="1"/>
</dbReference>
<feature type="transmembrane region" description="Helical" evidence="12">
    <location>
        <begin position="121"/>
        <end position="138"/>
    </location>
</feature>
<evidence type="ECO:0000256" key="8">
    <source>
        <dbReference type="ARBA" id="ARBA00022777"/>
    </source>
</evidence>
<evidence type="ECO:0000256" key="9">
    <source>
        <dbReference type="ARBA" id="ARBA00022989"/>
    </source>
</evidence>
<dbReference type="RefSeq" id="WP_031365974.1">
    <property type="nucleotide sequence ID" value="NZ_FPKS01000005.1"/>
</dbReference>
<feature type="transmembrane region" description="Helical" evidence="12">
    <location>
        <begin position="158"/>
        <end position="178"/>
    </location>
</feature>
<dbReference type="InterPro" id="IPR001127">
    <property type="entry name" value="PTS_EIIA_1_perm"/>
</dbReference>
<dbReference type="AlphaFoldDB" id="A0A1K2HCA5"/>
<evidence type="ECO:0000256" key="11">
    <source>
        <dbReference type="PROSITE-ProRule" id="PRU00421"/>
    </source>
</evidence>
<evidence type="ECO:0000259" key="14">
    <source>
        <dbReference type="PROSITE" id="PS51098"/>
    </source>
</evidence>
<dbReference type="CDD" id="cd00212">
    <property type="entry name" value="PTS_IIB_glc"/>
    <property type="match status" value="1"/>
</dbReference>
<dbReference type="InterPro" id="IPR013013">
    <property type="entry name" value="PTS_EIIC_1"/>
</dbReference>
<dbReference type="InterPro" id="IPR018113">
    <property type="entry name" value="PTrfase_EIIB_Cys"/>
</dbReference>
<sequence length="664" mass="70236">MKAYMQRMGRSLMLPVATLPVAALFSGIGYWIDPTGWGANNIVAAFLLKAGDSILANLGVLFAVGLALGMSKDKDGASALTGLVAFLVPMQLLNPAAIAAFQHIDLDKVNAAFTKMNNGNVFVGILAGLLAAAMYNRFSNVKLPMALSFFSGKRCVPIVTAALMLVVSAALMFIWPPIFGALVAFGETIAKMGAVGAGLYGFFNRLLIPTGLHHALNNVFWFNTAGIDDIGKFWANEGTKGITGMYQAGFFPVMMFGLPAGAYAIYRQSRPEKRKATASLMLAAAFASFFTGVTEPLEFSFMFVAWPLYVVHAALTGISMFVAALFHWTAGFNFSAGLVDFVLSLRVPIANQPLMLVVLGLIMAVVYYFVFTFVIKTFNLMTPGREEGEGEEDADLAGVTDDNKFAALAARIYTGLGGAENVVSIDNCTTRLRLVVKDTAKADQDKIKATGVPGVRVIDKENIQVIVGTEVQFVADEMNKMQQNGGVSAVVADSAAAKVTPVAPETSATSAATIDVYSPAQGVMIPMNQVADEVFSTNIMGDGYAIQPTENTIYTPVAGKISSIFPTQHALGIMTPTGLEVLLHMGVDTVDLKGEPFTMKAKVGQAVKAGDEIAIMDLAAVKAAGKGTDIIVAFTNGDVVANVALTELGKAVTPNQTVGQVTTK</sequence>
<dbReference type="InterPro" id="IPR003352">
    <property type="entry name" value="PTS_EIIC"/>
</dbReference>
<dbReference type="STRING" id="1122154.SAMN02746068_01150"/>
<feature type="domain" description="PTS EIIA type-1" evidence="13">
    <location>
        <begin position="532"/>
        <end position="636"/>
    </location>
</feature>
<keyword evidence="9 12" id="KW-1133">Transmembrane helix</keyword>
<dbReference type="NCBIfam" id="TIGR01998">
    <property type="entry name" value="PTS-II-BC-nag"/>
    <property type="match status" value="1"/>
</dbReference>
<feature type="transmembrane region" description="Helical" evidence="12">
    <location>
        <begin position="303"/>
        <end position="325"/>
    </location>
</feature>
<evidence type="ECO:0000256" key="10">
    <source>
        <dbReference type="ARBA" id="ARBA00023136"/>
    </source>
</evidence>
<dbReference type="PANTHER" id="PTHR30009:SF4">
    <property type="entry name" value="PTS SYSTEM N-ACETYLGLUCOSAMINE-SPECIFIC EIICBA COMPONENT"/>
    <property type="match status" value="1"/>
</dbReference>
<name>A0A1K2HCA5_9LACT</name>
<feature type="transmembrane region" description="Helical" evidence="12">
    <location>
        <begin position="80"/>
        <end position="101"/>
    </location>
</feature>
<evidence type="ECO:0000259" key="13">
    <source>
        <dbReference type="PROSITE" id="PS51093"/>
    </source>
</evidence>
<dbReference type="InterPro" id="IPR011055">
    <property type="entry name" value="Dup_hybrid_motif"/>
</dbReference>
<dbReference type="NCBIfam" id="TIGR00830">
    <property type="entry name" value="PTBA"/>
    <property type="match status" value="1"/>
</dbReference>
<dbReference type="Proteomes" id="UP000185655">
    <property type="component" value="Unassembled WGS sequence"/>
</dbReference>
<dbReference type="NCBIfam" id="TIGR00826">
    <property type="entry name" value="EIIB_glc"/>
    <property type="match status" value="1"/>
</dbReference>
<keyword evidence="6" id="KW-0598">Phosphotransferase system</keyword>
<dbReference type="SUPFAM" id="SSF51261">
    <property type="entry name" value="Duplicated hybrid motif"/>
    <property type="match status" value="1"/>
</dbReference>
<dbReference type="Gene3D" id="2.70.70.10">
    <property type="entry name" value="Glucose Permease (Domain IIA)"/>
    <property type="match status" value="1"/>
</dbReference>
<feature type="transmembrane region" description="Helical" evidence="12">
    <location>
        <begin position="244"/>
        <end position="266"/>
    </location>
</feature>
<dbReference type="PROSITE" id="PS00371">
    <property type="entry name" value="PTS_EIIA_TYPE_1_HIS"/>
    <property type="match status" value="1"/>
</dbReference>
<evidence type="ECO:0000313" key="17">
    <source>
        <dbReference type="Proteomes" id="UP000185655"/>
    </source>
</evidence>
<keyword evidence="5" id="KW-0808">Transferase</keyword>
<comment type="subcellular location">
    <subcellularLocation>
        <location evidence="1">Cell membrane</location>
        <topology evidence="1">Multi-pass membrane protein</topology>
    </subcellularLocation>
</comment>
<evidence type="ECO:0000256" key="2">
    <source>
        <dbReference type="ARBA" id="ARBA00022448"/>
    </source>
</evidence>
<dbReference type="PROSITE" id="PS01035">
    <property type="entry name" value="PTS_EIIB_TYPE_1_CYS"/>
    <property type="match status" value="1"/>
</dbReference>
<dbReference type="InterPro" id="IPR050429">
    <property type="entry name" value="PTS_Glucose_EIICBA"/>
</dbReference>
<dbReference type="GO" id="GO:0019866">
    <property type="term" value="C:organelle inner membrane"/>
    <property type="evidence" value="ECO:0007669"/>
    <property type="project" value="InterPro"/>
</dbReference>
<dbReference type="Gene3D" id="3.30.1360.60">
    <property type="entry name" value="Glucose permease domain IIB"/>
    <property type="match status" value="1"/>
</dbReference>
<accession>A0A1K2HCA5</accession>
<dbReference type="PANTHER" id="PTHR30009">
    <property type="entry name" value="CYTOCHROME C-TYPE SYNTHESIS PROTEIN AND PTS TRANSMEMBRANE COMPONENT"/>
    <property type="match status" value="1"/>
</dbReference>
<dbReference type="Pfam" id="PF00367">
    <property type="entry name" value="PTS_EIIB"/>
    <property type="match status" value="1"/>
</dbReference>
<dbReference type="Pfam" id="PF02378">
    <property type="entry name" value="PTS_EIIC"/>
    <property type="match status" value="1"/>
</dbReference>
<protein>
    <submittedName>
        <fullName evidence="16">PTS system, N-acetylglucosamine-specific IIC component</fullName>
    </submittedName>
</protein>
<organism evidence="16 17">
    <name type="scientific">Pseudolactococcus chungangensis CAU 28 = DSM 22330</name>
    <dbReference type="NCBI Taxonomy" id="1122154"/>
    <lineage>
        <taxon>Bacteria</taxon>
        <taxon>Bacillati</taxon>
        <taxon>Bacillota</taxon>
        <taxon>Bacilli</taxon>
        <taxon>Lactobacillales</taxon>
        <taxon>Streptococcaceae</taxon>
        <taxon>Pseudolactococcus</taxon>
    </lineage>
</organism>
<evidence type="ECO:0000256" key="7">
    <source>
        <dbReference type="ARBA" id="ARBA00022692"/>
    </source>
</evidence>
<dbReference type="GO" id="GO:0005886">
    <property type="term" value="C:plasma membrane"/>
    <property type="evidence" value="ECO:0007669"/>
    <property type="project" value="UniProtKB-SubCell"/>
</dbReference>
<dbReference type="GO" id="GO:0015764">
    <property type="term" value="P:N-acetylglucosamine transport"/>
    <property type="evidence" value="ECO:0007669"/>
    <property type="project" value="TreeGrafter"/>
</dbReference>
<dbReference type="EMBL" id="FPKS01000005">
    <property type="protein sequence ID" value="SFZ74177.1"/>
    <property type="molecule type" value="Genomic_DNA"/>
</dbReference>
<dbReference type="PROSITE" id="PS51098">
    <property type="entry name" value="PTS_EIIB_TYPE_1"/>
    <property type="match status" value="1"/>
</dbReference>
<evidence type="ECO:0000256" key="12">
    <source>
        <dbReference type="SAM" id="Phobius"/>
    </source>
</evidence>
<feature type="domain" description="PTS EIIC type-1" evidence="15">
    <location>
        <begin position="1"/>
        <end position="387"/>
    </location>
</feature>
<reference evidence="16 17" key="1">
    <citation type="submission" date="2016-11" db="EMBL/GenBank/DDBJ databases">
        <authorList>
            <person name="Jaros S."/>
            <person name="Januszkiewicz K."/>
            <person name="Wedrychowicz H."/>
        </authorList>
    </citation>
    <scope>NUCLEOTIDE SEQUENCE [LARGE SCALE GENOMIC DNA]</scope>
    <source>
        <strain evidence="16 17">DSM 22330</strain>
    </source>
</reference>
<evidence type="ECO:0000256" key="4">
    <source>
        <dbReference type="ARBA" id="ARBA00022597"/>
    </source>
</evidence>
<dbReference type="OrthoDB" id="9764327at2"/>
<keyword evidence="10 12" id="KW-0472">Membrane</keyword>
<feature type="domain" description="PTS EIIB type-1" evidence="14">
    <location>
        <begin position="406"/>
        <end position="488"/>
    </location>
</feature>
<keyword evidence="4" id="KW-0762">Sugar transport</keyword>
<feature type="transmembrane region" description="Helical" evidence="12">
    <location>
        <begin position="355"/>
        <end position="375"/>
    </location>
</feature>
<evidence type="ECO:0000256" key="3">
    <source>
        <dbReference type="ARBA" id="ARBA00022475"/>
    </source>
</evidence>
<evidence type="ECO:0000256" key="1">
    <source>
        <dbReference type="ARBA" id="ARBA00004651"/>
    </source>
</evidence>
<keyword evidence="7 12" id="KW-0812">Transmembrane</keyword>
<dbReference type="FunFam" id="2.70.70.10:FF:000001">
    <property type="entry name" value="PTS system glucose-specific IIA component"/>
    <property type="match status" value="1"/>
</dbReference>
<dbReference type="InterPro" id="IPR010974">
    <property type="entry name" value="PTS_IIBC_nag"/>
</dbReference>
<dbReference type="InterPro" id="IPR036878">
    <property type="entry name" value="Glu_permease_IIB"/>
</dbReference>
<proteinExistence type="predicted"/>
<dbReference type="GO" id="GO:0016301">
    <property type="term" value="F:kinase activity"/>
    <property type="evidence" value="ECO:0007669"/>
    <property type="project" value="UniProtKB-KW"/>
</dbReference>
<evidence type="ECO:0000259" key="15">
    <source>
        <dbReference type="PROSITE" id="PS51103"/>
    </source>
</evidence>
<feature type="active site" description="Phosphocysteine intermediate; for EIIB activity" evidence="11">
    <location>
        <position position="428"/>
    </location>
</feature>
<feature type="transmembrane region" description="Helical" evidence="12">
    <location>
        <begin position="44"/>
        <end position="68"/>
    </location>
</feature>
<dbReference type="PROSITE" id="PS51103">
    <property type="entry name" value="PTS_EIIC_TYPE_1"/>
    <property type="match status" value="1"/>
</dbReference>
<dbReference type="SUPFAM" id="SSF55604">
    <property type="entry name" value="Glucose permease domain IIB"/>
    <property type="match status" value="1"/>
</dbReference>
<keyword evidence="2" id="KW-0813">Transport</keyword>
<feature type="transmembrane region" description="Helical" evidence="12">
    <location>
        <begin position="12"/>
        <end position="32"/>
    </location>
</feature>
<dbReference type="GO" id="GO:0090563">
    <property type="term" value="F:protein-phosphocysteine-sugar phosphotransferase activity"/>
    <property type="evidence" value="ECO:0007669"/>
    <property type="project" value="TreeGrafter"/>
</dbReference>
<evidence type="ECO:0000313" key="16">
    <source>
        <dbReference type="EMBL" id="SFZ74177.1"/>
    </source>
</evidence>
<dbReference type="InterPro" id="IPR001996">
    <property type="entry name" value="PTS_IIB_1"/>
</dbReference>